<dbReference type="EMBL" id="FOPY01000009">
    <property type="protein sequence ID" value="SFH77406.1"/>
    <property type="molecule type" value="Genomic_DNA"/>
</dbReference>
<proteinExistence type="predicted"/>
<dbReference type="Proteomes" id="UP000199040">
    <property type="component" value="Unassembled WGS sequence"/>
</dbReference>
<organism evidence="1 2">
    <name type="scientific">Modicisalibacter xianhensis</name>
    <dbReference type="NCBI Taxonomy" id="442341"/>
    <lineage>
        <taxon>Bacteria</taxon>
        <taxon>Pseudomonadati</taxon>
        <taxon>Pseudomonadota</taxon>
        <taxon>Gammaproteobacteria</taxon>
        <taxon>Oceanospirillales</taxon>
        <taxon>Halomonadaceae</taxon>
        <taxon>Modicisalibacter</taxon>
    </lineage>
</organism>
<name>A0A1I3CSV3_9GAMM</name>
<protein>
    <submittedName>
        <fullName evidence="1">Nodulation protein S (NodS)</fullName>
    </submittedName>
</protein>
<dbReference type="InterPro" id="IPR029063">
    <property type="entry name" value="SAM-dependent_MTases_sf"/>
</dbReference>
<dbReference type="STRING" id="442341.SAMN04487959_10963"/>
<dbReference type="Gene3D" id="3.40.50.150">
    <property type="entry name" value="Vaccinia Virus protein VP39"/>
    <property type="match status" value="1"/>
</dbReference>
<dbReference type="GO" id="GO:0009312">
    <property type="term" value="P:oligosaccharide biosynthetic process"/>
    <property type="evidence" value="ECO:0007669"/>
    <property type="project" value="InterPro"/>
</dbReference>
<sequence length="199" mass="22811">MSFTREDFESLHASNADPWGYESRWYESRKRALSLAMLGRPRYRNAFEPGCSIGVLSGALAARCDSLLCCDISSRAVEAARCRLADQPHVRLECRDISVAWPESTFDLIVLSEVGYYLDRDSLDRVLVNLQRTLSDDGELLACHWRHPIEKGSLRAEDVHRQIQERLPLTHLGHYQDVDARLDLWARDERSVARRDGLL</sequence>
<evidence type="ECO:0000313" key="1">
    <source>
        <dbReference type="EMBL" id="SFH77406.1"/>
    </source>
</evidence>
<gene>
    <name evidence="1" type="ORF">SAMN04487959_10963</name>
</gene>
<accession>A0A1I3CSV3</accession>
<dbReference type="AlphaFoldDB" id="A0A1I3CSV3"/>
<dbReference type="Pfam" id="PF05401">
    <property type="entry name" value="NodS"/>
    <property type="match status" value="1"/>
</dbReference>
<dbReference type="RefSeq" id="WP_092847136.1">
    <property type="nucleotide sequence ID" value="NZ_FOPY01000009.1"/>
</dbReference>
<keyword evidence="2" id="KW-1185">Reference proteome</keyword>
<dbReference type="SUPFAM" id="SSF53335">
    <property type="entry name" value="S-adenosyl-L-methionine-dependent methyltransferases"/>
    <property type="match status" value="1"/>
</dbReference>
<dbReference type="GO" id="GO:0008757">
    <property type="term" value="F:S-adenosylmethionine-dependent methyltransferase activity"/>
    <property type="evidence" value="ECO:0007669"/>
    <property type="project" value="InterPro"/>
</dbReference>
<reference evidence="1 2" key="1">
    <citation type="submission" date="2016-10" db="EMBL/GenBank/DDBJ databases">
        <authorList>
            <person name="de Groot N.N."/>
        </authorList>
    </citation>
    <scope>NUCLEOTIDE SEQUENCE [LARGE SCALE GENOMIC DNA]</scope>
    <source>
        <strain evidence="1 2">CGMCC 1.6848</strain>
    </source>
</reference>
<evidence type="ECO:0000313" key="2">
    <source>
        <dbReference type="Proteomes" id="UP000199040"/>
    </source>
</evidence>
<dbReference type="InterPro" id="IPR008715">
    <property type="entry name" value="SAM-MeTfrase_NodS-like"/>
</dbReference>